<reference evidence="1 2" key="1">
    <citation type="submission" date="2019-07" db="EMBL/GenBank/DDBJ databases">
        <title>Genomics analysis of Aphanomyces spp. identifies a new class of oomycete effector associated with host adaptation.</title>
        <authorList>
            <person name="Gaulin E."/>
        </authorList>
    </citation>
    <scope>NUCLEOTIDE SEQUENCE [LARGE SCALE GENOMIC DNA]</scope>
    <source>
        <strain evidence="1 2">ATCC 201684</strain>
    </source>
</reference>
<dbReference type="AlphaFoldDB" id="A0A6G0XGT0"/>
<dbReference type="PANTHER" id="PTHR35213:SF3">
    <property type="entry name" value="MYB-LIKE DOMAIN-CONTAINING PROTEIN"/>
    <property type="match status" value="1"/>
</dbReference>
<organism evidence="1 2">
    <name type="scientific">Aphanomyces euteiches</name>
    <dbReference type="NCBI Taxonomy" id="100861"/>
    <lineage>
        <taxon>Eukaryota</taxon>
        <taxon>Sar</taxon>
        <taxon>Stramenopiles</taxon>
        <taxon>Oomycota</taxon>
        <taxon>Saprolegniomycetes</taxon>
        <taxon>Saprolegniales</taxon>
        <taxon>Verrucalvaceae</taxon>
        <taxon>Aphanomyces</taxon>
    </lineage>
</organism>
<evidence type="ECO:0000313" key="2">
    <source>
        <dbReference type="Proteomes" id="UP000481153"/>
    </source>
</evidence>
<dbReference type="VEuPathDB" id="FungiDB:AeMF1_018955"/>
<protein>
    <submittedName>
        <fullName evidence="1">Uncharacterized protein</fullName>
    </submittedName>
</protein>
<dbReference type="EMBL" id="VJMJ01000063">
    <property type="protein sequence ID" value="KAF0739512.1"/>
    <property type="molecule type" value="Genomic_DNA"/>
</dbReference>
<gene>
    <name evidence="1" type="ORF">Ae201684_004695</name>
</gene>
<dbReference type="PANTHER" id="PTHR35213">
    <property type="entry name" value="RING-TYPE DOMAIN-CONTAINING PROTEIN-RELATED"/>
    <property type="match status" value="1"/>
</dbReference>
<keyword evidence="2" id="KW-1185">Reference proteome</keyword>
<comment type="caution">
    <text evidence="1">The sequence shown here is derived from an EMBL/GenBank/DDBJ whole genome shotgun (WGS) entry which is preliminary data.</text>
</comment>
<proteinExistence type="predicted"/>
<dbReference type="Proteomes" id="UP000481153">
    <property type="component" value="Unassembled WGS sequence"/>
</dbReference>
<sequence length="257" mass="28821">MYTTSHTATSSDLASILPLVVTPLRGPRRTGEWSPAEIAYAYFLSNTFKEGLLEDVQEGKSVRLWLGAMLNCSPMRLSKKFPKESELLGMSFFQRNQAGLDSLTLADRRDILAKMDSMRAKVERSSVRASAGLQADRLAELVIHNTHHAINANANGVHSKPRRASRKSQQKCLCHHGSKNDNIFTQHTFDDMMDIDEPGYHAGELTQIECNSVMLTDADIEWIESLTSFMAHGPDEELCSQVLGYELRESIVEMIEF</sequence>
<name>A0A6G0XGT0_9STRA</name>
<evidence type="ECO:0000313" key="1">
    <source>
        <dbReference type="EMBL" id="KAF0739512.1"/>
    </source>
</evidence>
<accession>A0A6G0XGT0</accession>